<comment type="caution">
    <text evidence="2">The sequence shown here is derived from an EMBL/GenBank/DDBJ whole genome shotgun (WGS) entry which is preliminary data.</text>
</comment>
<evidence type="ECO:0000313" key="5">
    <source>
        <dbReference type="Proteomes" id="UP000488956"/>
    </source>
</evidence>
<dbReference type="AlphaFoldDB" id="A0A6G0KND4"/>
<dbReference type="EMBL" id="QXFX01001274">
    <property type="protein sequence ID" value="KAE9093313.1"/>
    <property type="molecule type" value="Genomic_DNA"/>
</dbReference>
<feature type="signal peptide" evidence="1">
    <location>
        <begin position="1"/>
        <end position="24"/>
    </location>
</feature>
<reference evidence="4 5" key="1">
    <citation type="submission" date="2018-09" db="EMBL/GenBank/DDBJ databases">
        <title>Genomic investigation of the strawberry pathogen Phytophthora fragariae indicates pathogenicity is determined by transcriptional variation in three key races.</title>
        <authorList>
            <person name="Adams T.M."/>
            <person name="Armitage A.D."/>
            <person name="Sobczyk M.K."/>
            <person name="Bates H.J."/>
            <person name="Dunwell J.M."/>
            <person name="Nellist C.F."/>
            <person name="Harrison R.J."/>
        </authorList>
    </citation>
    <scope>NUCLEOTIDE SEQUENCE [LARGE SCALE GENOMIC DNA]</scope>
    <source>
        <strain evidence="3 4">BC-23</strain>
        <strain evidence="2 5">ONT-3</strain>
    </source>
</reference>
<keyword evidence="1" id="KW-0732">Signal</keyword>
<accession>A0A6G0KND4</accession>
<dbReference type="Proteomes" id="UP000488956">
    <property type="component" value="Unassembled WGS sequence"/>
</dbReference>
<organism evidence="2 5">
    <name type="scientific">Phytophthora fragariae</name>
    <dbReference type="NCBI Taxonomy" id="53985"/>
    <lineage>
        <taxon>Eukaryota</taxon>
        <taxon>Sar</taxon>
        <taxon>Stramenopiles</taxon>
        <taxon>Oomycota</taxon>
        <taxon>Peronosporomycetes</taxon>
        <taxon>Peronosporales</taxon>
        <taxon>Peronosporaceae</taxon>
        <taxon>Phytophthora</taxon>
    </lineage>
</organism>
<evidence type="ECO:0000313" key="2">
    <source>
        <dbReference type="EMBL" id="KAE9093313.1"/>
    </source>
</evidence>
<dbReference type="EMBL" id="QXGC01001300">
    <property type="protein sequence ID" value="KAE9206096.1"/>
    <property type="molecule type" value="Genomic_DNA"/>
</dbReference>
<feature type="chain" id="PRO_5036174046" evidence="1">
    <location>
        <begin position="25"/>
        <end position="53"/>
    </location>
</feature>
<protein>
    <submittedName>
        <fullName evidence="2">Uncharacterized protein</fullName>
    </submittedName>
</protein>
<dbReference type="Proteomes" id="UP000476176">
    <property type="component" value="Unassembled WGS sequence"/>
</dbReference>
<evidence type="ECO:0000313" key="4">
    <source>
        <dbReference type="Proteomes" id="UP000476176"/>
    </source>
</evidence>
<sequence length="53" mass="6396">MGCSRTSICWKLLWMCQRIKLHCAFIQQLVYRFHTSYITELYITHSRTNTKPS</sequence>
<proteinExistence type="predicted"/>
<name>A0A6G0KND4_9STRA</name>
<gene>
    <name evidence="3" type="ORF">PF004_g17393</name>
    <name evidence="2" type="ORF">PF010_g17526</name>
</gene>
<evidence type="ECO:0000256" key="1">
    <source>
        <dbReference type="SAM" id="SignalP"/>
    </source>
</evidence>
<evidence type="ECO:0000313" key="3">
    <source>
        <dbReference type="EMBL" id="KAE9206096.1"/>
    </source>
</evidence>